<dbReference type="Proteomes" id="UP000608890">
    <property type="component" value="Unassembled WGS sequence"/>
</dbReference>
<keyword evidence="4 6" id="KW-0472">Membrane</keyword>
<protein>
    <submittedName>
        <fullName evidence="8">FUSC family protein</fullName>
    </submittedName>
</protein>
<feature type="transmembrane region" description="Helical" evidence="6">
    <location>
        <begin position="184"/>
        <end position="204"/>
    </location>
</feature>
<keyword evidence="2 6" id="KW-0812">Transmembrane</keyword>
<evidence type="ECO:0000259" key="7">
    <source>
        <dbReference type="Pfam" id="PF13515"/>
    </source>
</evidence>
<evidence type="ECO:0000256" key="4">
    <source>
        <dbReference type="ARBA" id="ARBA00023136"/>
    </source>
</evidence>
<dbReference type="EMBL" id="BMNB01000005">
    <property type="protein sequence ID" value="GGM31164.1"/>
    <property type="molecule type" value="Genomic_DNA"/>
</dbReference>
<reference evidence="8" key="1">
    <citation type="journal article" date="2014" name="Int. J. Syst. Evol. Microbiol.">
        <title>Complete genome sequence of Corynebacterium casei LMG S-19264T (=DSM 44701T), isolated from a smear-ripened cheese.</title>
        <authorList>
            <consortium name="US DOE Joint Genome Institute (JGI-PGF)"/>
            <person name="Walter F."/>
            <person name="Albersmeier A."/>
            <person name="Kalinowski J."/>
            <person name="Ruckert C."/>
        </authorList>
    </citation>
    <scope>NUCLEOTIDE SEQUENCE</scope>
    <source>
        <strain evidence="8">CGMCC 4.7312</strain>
    </source>
</reference>
<dbReference type="Pfam" id="PF13515">
    <property type="entry name" value="FUSC_2"/>
    <property type="match status" value="1"/>
</dbReference>
<name>A0A917TP13_9ACTN</name>
<dbReference type="AlphaFoldDB" id="A0A917TP13"/>
<evidence type="ECO:0000313" key="9">
    <source>
        <dbReference type="Proteomes" id="UP000608890"/>
    </source>
</evidence>
<gene>
    <name evidence="8" type="ORF">GCM10011608_14660</name>
</gene>
<accession>A0A917TP13</accession>
<organism evidence="8 9">
    <name type="scientific">Micromonospora sonchi</name>
    <dbReference type="NCBI Taxonomy" id="1763543"/>
    <lineage>
        <taxon>Bacteria</taxon>
        <taxon>Bacillati</taxon>
        <taxon>Actinomycetota</taxon>
        <taxon>Actinomycetes</taxon>
        <taxon>Micromonosporales</taxon>
        <taxon>Micromonosporaceae</taxon>
        <taxon>Micromonospora</taxon>
    </lineage>
</organism>
<reference evidence="8" key="2">
    <citation type="submission" date="2020-09" db="EMBL/GenBank/DDBJ databases">
        <authorList>
            <person name="Sun Q."/>
            <person name="Zhou Y."/>
        </authorList>
    </citation>
    <scope>NUCLEOTIDE SEQUENCE</scope>
    <source>
        <strain evidence="8">CGMCC 4.7312</strain>
    </source>
</reference>
<feature type="transmembrane region" description="Helical" evidence="6">
    <location>
        <begin position="89"/>
        <end position="107"/>
    </location>
</feature>
<feature type="transmembrane region" description="Helical" evidence="6">
    <location>
        <begin position="114"/>
        <end position="132"/>
    </location>
</feature>
<feature type="region of interest" description="Disordered" evidence="5">
    <location>
        <begin position="403"/>
        <end position="427"/>
    </location>
</feature>
<feature type="transmembrane region" description="Helical" evidence="6">
    <location>
        <begin position="144"/>
        <end position="172"/>
    </location>
</feature>
<evidence type="ECO:0000256" key="1">
    <source>
        <dbReference type="ARBA" id="ARBA00004141"/>
    </source>
</evidence>
<evidence type="ECO:0000256" key="5">
    <source>
        <dbReference type="SAM" id="MobiDB-lite"/>
    </source>
</evidence>
<keyword evidence="3 6" id="KW-1133">Transmembrane helix</keyword>
<evidence type="ECO:0000256" key="6">
    <source>
        <dbReference type="SAM" id="Phobius"/>
    </source>
</evidence>
<feature type="domain" description="Integral membrane bound transporter" evidence="7">
    <location>
        <begin position="76"/>
        <end position="197"/>
    </location>
</feature>
<keyword evidence="9" id="KW-1185">Reference proteome</keyword>
<evidence type="ECO:0000256" key="2">
    <source>
        <dbReference type="ARBA" id="ARBA00022692"/>
    </source>
</evidence>
<feature type="transmembrane region" description="Helical" evidence="6">
    <location>
        <begin position="58"/>
        <end position="77"/>
    </location>
</feature>
<evidence type="ECO:0000313" key="8">
    <source>
        <dbReference type="EMBL" id="GGM31164.1"/>
    </source>
</evidence>
<comment type="caution">
    <text evidence="8">The sequence shown here is derived from an EMBL/GenBank/DDBJ whole genome shotgun (WGS) entry which is preliminary data.</text>
</comment>
<sequence>MGGVVGYMAVVWDRARSLLRRDRVRENVADVDTARIAETMTQLRHRGKATLHDRLHRVRLSLGLAGQAGLAAGLSWVAAHDLLGNPEPVFAPISAVGTLAVSVGQRFRRTVELIVGVAVGVAVGDLLIYFLGTGPWQLGLVVTAAIVLTVFAGGSVAIVIQAAATAVLVVTLSPSVEHLEIPRFVDAIVGGGVALLVTAILLPLNPLRVLNRAARPALDLLAEQLDTAADGLREGDGEKIQRALDRLRDNKDELATFTEAIEGAKETAVLSPARWHRRSELTHYAAAADPIERAMRNSGTLIRRSVTLIEDAEPIPGAMPTAVGHLAEAVRLMKQEFAQGKEPEQARERAMRAVSEAGRAYAEGVGFSGSVVVAQVRTTASDLMVASGIGQEEANRLVRQHFGELERPGSPAGPEPAAKAPTAPPVG</sequence>
<evidence type="ECO:0000256" key="3">
    <source>
        <dbReference type="ARBA" id="ARBA00022989"/>
    </source>
</evidence>
<dbReference type="GO" id="GO:0016020">
    <property type="term" value="C:membrane"/>
    <property type="evidence" value="ECO:0007669"/>
    <property type="project" value="UniProtKB-SubCell"/>
</dbReference>
<dbReference type="InterPro" id="IPR049453">
    <property type="entry name" value="Memb_transporter_dom"/>
</dbReference>
<comment type="subcellular location">
    <subcellularLocation>
        <location evidence="1">Membrane</location>
        <topology evidence="1">Multi-pass membrane protein</topology>
    </subcellularLocation>
</comment>
<feature type="compositionally biased region" description="Low complexity" evidence="5">
    <location>
        <begin position="408"/>
        <end position="421"/>
    </location>
</feature>
<proteinExistence type="predicted"/>